<dbReference type="GO" id="GO:0003746">
    <property type="term" value="F:translation elongation factor activity"/>
    <property type="evidence" value="ECO:0007669"/>
    <property type="project" value="UniProtKB-KW"/>
</dbReference>
<dbReference type="AlphaFoldDB" id="A0A2B4RWS7"/>
<dbReference type="CDD" id="cd10305">
    <property type="entry name" value="GST_C_AIMP3"/>
    <property type="match status" value="1"/>
</dbReference>
<gene>
    <name evidence="2" type="primary">EEF1E1</name>
    <name evidence="2" type="ORF">AWC38_SpisGene14876</name>
</gene>
<dbReference type="GO" id="GO:0017101">
    <property type="term" value="C:aminoacyl-tRNA synthetase multienzyme complex"/>
    <property type="evidence" value="ECO:0007669"/>
    <property type="project" value="InterPro"/>
</dbReference>
<accession>A0A2B4RWS7</accession>
<dbReference type="PANTHER" id="PTHR44490:SF1">
    <property type="entry name" value="EUKARYOTIC TRANSLATION ELONGATION FACTOR 1 EPSILON-1"/>
    <property type="match status" value="1"/>
</dbReference>
<evidence type="ECO:0000313" key="2">
    <source>
        <dbReference type="EMBL" id="PFX20672.1"/>
    </source>
</evidence>
<evidence type="ECO:0000313" key="3">
    <source>
        <dbReference type="Proteomes" id="UP000225706"/>
    </source>
</evidence>
<evidence type="ECO:0000259" key="1">
    <source>
        <dbReference type="PROSITE" id="PS50405"/>
    </source>
</evidence>
<dbReference type="Pfam" id="PF21972">
    <property type="entry name" value="Arc1p_N_like"/>
    <property type="match status" value="1"/>
</dbReference>
<keyword evidence="2" id="KW-0251">Elongation factor</keyword>
<dbReference type="InterPro" id="IPR036282">
    <property type="entry name" value="Glutathione-S-Trfase_C_sf"/>
</dbReference>
<dbReference type="Gene3D" id="1.20.1050.130">
    <property type="match status" value="1"/>
</dbReference>
<dbReference type="OrthoDB" id="19141at2759"/>
<dbReference type="EMBL" id="LSMT01000308">
    <property type="protein sequence ID" value="PFX20672.1"/>
    <property type="molecule type" value="Genomic_DNA"/>
</dbReference>
<protein>
    <submittedName>
        <fullName evidence="2">Eukaryotic translation elongation factor 1 epsilon-1</fullName>
    </submittedName>
</protein>
<keyword evidence="3" id="KW-1185">Reference proteome</keyword>
<dbReference type="Proteomes" id="UP000225706">
    <property type="component" value="Unassembled WGS sequence"/>
</dbReference>
<dbReference type="STRING" id="50429.A0A2B4RWS7"/>
<dbReference type="SUPFAM" id="SSF47616">
    <property type="entry name" value="GST C-terminal domain-like"/>
    <property type="match status" value="1"/>
</dbReference>
<comment type="caution">
    <text evidence="2">The sequence shown here is derived from an EMBL/GenBank/DDBJ whole genome shotgun (WGS) entry which is preliminary data.</text>
</comment>
<reference evidence="3" key="1">
    <citation type="journal article" date="2017" name="bioRxiv">
        <title>Comparative analysis of the genomes of Stylophora pistillata and Acropora digitifera provides evidence for extensive differences between species of corals.</title>
        <authorList>
            <person name="Voolstra C.R."/>
            <person name="Li Y."/>
            <person name="Liew Y.J."/>
            <person name="Baumgarten S."/>
            <person name="Zoccola D."/>
            <person name="Flot J.-F."/>
            <person name="Tambutte S."/>
            <person name="Allemand D."/>
            <person name="Aranda M."/>
        </authorList>
    </citation>
    <scope>NUCLEOTIDE SEQUENCE [LARGE SCALE GENOMIC DNA]</scope>
</reference>
<organism evidence="2 3">
    <name type="scientific">Stylophora pistillata</name>
    <name type="common">Smooth cauliflower coral</name>
    <dbReference type="NCBI Taxonomy" id="50429"/>
    <lineage>
        <taxon>Eukaryota</taxon>
        <taxon>Metazoa</taxon>
        <taxon>Cnidaria</taxon>
        <taxon>Anthozoa</taxon>
        <taxon>Hexacorallia</taxon>
        <taxon>Scleractinia</taxon>
        <taxon>Astrocoeniina</taxon>
        <taxon>Pocilloporidae</taxon>
        <taxon>Stylophora</taxon>
    </lineage>
</organism>
<proteinExistence type="predicted"/>
<dbReference type="GO" id="GO:0043517">
    <property type="term" value="P:positive regulation of DNA damage response, signal transduction by p53 class mediator"/>
    <property type="evidence" value="ECO:0007669"/>
    <property type="project" value="InterPro"/>
</dbReference>
<sequence length="181" mass="20544">MAAILAVNGCTVVENLLQFCNISKERILVEEQKEFTSPKEPTLTLSSGETVTGVQTVGAYLSRISAQKLLGRSALERAQVNQWMEYSQLHLQSSLNDGSLFKGALSYLDKSLSKTVYLVGCQLTLADIMLYYALHPLMLELSIQEKEQFINLSRWFNQVQYYPGVRQYLPEVSFLRNMLYS</sequence>
<dbReference type="InterPro" id="IPR010987">
    <property type="entry name" value="Glutathione-S-Trfase_C-like"/>
</dbReference>
<dbReference type="InterPro" id="IPR053837">
    <property type="entry name" value="AIMP3/p18_C"/>
</dbReference>
<dbReference type="GO" id="GO:0005634">
    <property type="term" value="C:nucleus"/>
    <property type="evidence" value="ECO:0007669"/>
    <property type="project" value="TreeGrafter"/>
</dbReference>
<dbReference type="PROSITE" id="PS50405">
    <property type="entry name" value="GST_CTER"/>
    <property type="match status" value="1"/>
</dbReference>
<feature type="domain" description="GST C-terminal" evidence="1">
    <location>
        <begin position="59"/>
        <end position="181"/>
    </location>
</feature>
<dbReference type="InterPro" id="IPR053836">
    <property type="entry name" value="Arc1-like_N"/>
</dbReference>
<dbReference type="GO" id="GO:0005737">
    <property type="term" value="C:cytoplasm"/>
    <property type="evidence" value="ECO:0007669"/>
    <property type="project" value="TreeGrafter"/>
</dbReference>
<dbReference type="PANTHER" id="PTHR44490">
    <property type="entry name" value="EUKARYOTIC TRANSLATION ELONGATION FACTOR 1 EPSILON-1"/>
    <property type="match status" value="1"/>
</dbReference>
<keyword evidence="2" id="KW-0648">Protein biosynthesis</keyword>
<name>A0A2B4RWS7_STYPI</name>
<dbReference type="InterPro" id="IPR042450">
    <property type="entry name" value="EEF1E1"/>
</dbReference>